<feature type="compositionally biased region" description="Basic and acidic residues" evidence="1">
    <location>
        <begin position="325"/>
        <end position="343"/>
    </location>
</feature>
<evidence type="ECO:0000313" key="3">
    <source>
        <dbReference type="Proteomes" id="UP000094527"/>
    </source>
</evidence>
<dbReference type="Proteomes" id="UP000094527">
    <property type="component" value="Unassembled WGS sequence"/>
</dbReference>
<protein>
    <submittedName>
        <fullName evidence="2">Uncharacterized protein</fullName>
    </submittedName>
</protein>
<feature type="compositionally biased region" description="Basic and acidic residues" evidence="1">
    <location>
        <begin position="8"/>
        <end position="22"/>
    </location>
</feature>
<sequence>MCHIPPEALEKGESADASDSKGSKDAKELVVACIHQVDQLGQLIAAQKFTSENIQVQKEQLSIHKVLNSLLTQLLNEVHRKDEDLEVRRQEVHRLREQNHGYQERLQTKTKAKTEATLVSPARSPTHSRPNSFVSLSSSSDHHDDETEVVAKAPLKQQLSAPVASSSSNSTSPLLPVNPSDAGSACENVAETHQGDSSRDPSTCLRGQQSHTASELAPEEFADALEDVTTEWDSAIETNRESTETEVIAPTNEICQQQQQKGSGLQLGEDVSQTPNDGNVPDNGASEKDSASSVSSVTSSNHGDNMTNGHQHHEQVLKSSECITENEKSAGGDNNNTEHEIANGKESNSSKIKAAEAPEGANRIES</sequence>
<feature type="region of interest" description="Disordered" evidence="1">
    <location>
        <begin position="1"/>
        <end position="22"/>
    </location>
</feature>
<organism evidence="2 3">
    <name type="scientific">Orchesella cincta</name>
    <name type="common">Springtail</name>
    <name type="synonym">Podura cincta</name>
    <dbReference type="NCBI Taxonomy" id="48709"/>
    <lineage>
        <taxon>Eukaryota</taxon>
        <taxon>Metazoa</taxon>
        <taxon>Ecdysozoa</taxon>
        <taxon>Arthropoda</taxon>
        <taxon>Hexapoda</taxon>
        <taxon>Collembola</taxon>
        <taxon>Entomobryomorpha</taxon>
        <taxon>Entomobryoidea</taxon>
        <taxon>Orchesellidae</taxon>
        <taxon>Orchesellinae</taxon>
        <taxon>Orchesella</taxon>
    </lineage>
</organism>
<feature type="region of interest" description="Disordered" evidence="1">
    <location>
        <begin position="102"/>
        <end position="218"/>
    </location>
</feature>
<reference evidence="2 3" key="1">
    <citation type="journal article" date="2016" name="Genome Biol. Evol.">
        <title>Gene Family Evolution Reflects Adaptation to Soil Environmental Stressors in the Genome of the Collembolan Orchesella cincta.</title>
        <authorList>
            <person name="Faddeeva-Vakhrusheva A."/>
            <person name="Derks M.F."/>
            <person name="Anvar S.Y."/>
            <person name="Agamennone V."/>
            <person name="Suring W."/>
            <person name="Smit S."/>
            <person name="van Straalen N.M."/>
            <person name="Roelofs D."/>
        </authorList>
    </citation>
    <scope>NUCLEOTIDE SEQUENCE [LARGE SCALE GENOMIC DNA]</scope>
    <source>
        <tissue evidence="2">Mixed pool</tissue>
    </source>
</reference>
<feature type="compositionally biased region" description="Low complexity" evidence="1">
    <location>
        <begin position="128"/>
        <end position="139"/>
    </location>
</feature>
<evidence type="ECO:0000313" key="2">
    <source>
        <dbReference type="EMBL" id="ODM99114.1"/>
    </source>
</evidence>
<feature type="region of interest" description="Disordered" evidence="1">
    <location>
        <begin position="256"/>
        <end position="366"/>
    </location>
</feature>
<evidence type="ECO:0000256" key="1">
    <source>
        <dbReference type="SAM" id="MobiDB-lite"/>
    </source>
</evidence>
<comment type="caution">
    <text evidence="2">The sequence shown here is derived from an EMBL/GenBank/DDBJ whole genome shotgun (WGS) entry which is preliminary data.</text>
</comment>
<proteinExistence type="predicted"/>
<dbReference type="EMBL" id="LJIJ01000298">
    <property type="protein sequence ID" value="ODM99114.1"/>
    <property type="molecule type" value="Genomic_DNA"/>
</dbReference>
<feature type="compositionally biased region" description="Low complexity" evidence="1">
    <location>
        <begin position="160"/>
        <end position="180"/>
    </location>
</feature>
<keyword evidence="3" id="KW-1185">Reference proteome</keyword>
<feature type="compositionally biased region" description="Low complexity" evidence="1">
    <location>
        <begin position="291"/>
        <end position="300"/>
    </location>
</feature>
<name>A0A1D2N237_ORCCI</name>
<accession>A0A1D2N237</accession>
<gene>
    <name evidence="2" type="ORF">Ocin01_07571</name>
</gene>
<dbReference type="AlphaFoldDB" id="A0A1D2N237"/>